<dbReference type="PANTHER" id="PTHR13068">
    <property type="entry name" value="CGI-12 PROTEIN-RELATED"/>
    <property type="match status" value="1"/>
</dbReference>
<name>A0AAD9ZW40_9ROSI</name>
<accession>A0AAD9ZW40</accession>
<dbReference type="GO" id="GO:0003676">
    <property type="term" value="F:nucleic acid binding"/>
    <property type="evidence" value="ECO:0007669"/>
    <property type="project" value="InterPro"/>
</dbReference>
<dbReference type="Pfam" id="PF02536">
    <property type="entry name" value="mTERF"/>
    <property type="match status" value="1"/>
</dbReference>
<dbReference type="AlphaFoldDB" id="A0AAD9ZW40"/>
<keyword evidence="3" id="KW-0809">Transit peptide</keyword>
<proteinExistence type="inferred from homology"/>
<organism evidence="4 5">
    <name type="scientific">Dipteronia sinensis</name>
    <dbReference type="NCBI Taxonomy" id="43782"/>
    <lineage>
        <taxon>Eukaryota</taxon>
        <taxon>Viridiplantae</taxon>
        <taxon>Streptophyta</taxon>
        <taxon>Embryophyta</taxon>
        <taxon>Tracheophyta</taxon>
        <taxon>Spermatophyta</taxon>
        <taxon>Magnoliopsida</taxon>
        <taxon>eudicotyledons</taxon>
        <taxon>Gunneridae</taxon>
        <taxon>Pentapetalae</taxon>
        <taxon>rosids</taxon>
        <taxon>malvids</taxon>
        <taxon>Sapindales</taxon>
        <taxon>Sapindaceae</taxon>
        <taxon>Hippocastanoideae</taxon>
        <taxon>Acereae</taxon>
        <taxon>Dipteronia</taxon>
    </lineage>
</organism>
<comment type="caution">
    <text evidence="4">The sequence shown here is derived from an EMBL/GenBank/DDBJ whole genome shotgun (WGS) entry which is preliminary data.</text>
</comment>
<dbReference type="PANTHER" id="PTHR13068:SF133">
    <property type="entry name" value="MITOCHONDRIAL TRANSCRIPTION TERMINATION FACTOR FAMILY PROTEIN"/>
    <property type="match status" value="1"/>
</dbReference>
<evidence type="ECO:0000313" key="5">
    <source>
        <dbReference type="Proteomes" id="UP001281410"/>
    </source>
</evidence>
<sequence>MYAFLYRKLVLAQVSPNSYRSFLGSFSSLSFLPNESLLSISIIRPFSTESEQKDHSFRVSYLINSCGLSPESAKSVSEKVKFRSPEQPDSVLQTLRDHGFTTSHIAKLVRMRPTVLLARPKRTLLPKLQFFNSIGITDAELADVCSSIPAILGQSLENILIPNYNFLKNLLHSDEMVVKAFRKKSWIFLKNLQKNASPKLAVFRELGLPESFVPLILTCYVPIVLQSQDKFDKNVKKAIEMGFDPQKFGFIHAMQVFVSITESTWERKLDLFKRWGWSDSDVGLAFKRCPNVMNASEDKIKNGMEFLVNKMGWQSTDVALYPDVFLMNLERRVIPRCLVIDVLKSKGLIRKELGLSPFLRSVESAFLKRFVTKYTADVPQLLNIYHRKEGFQAVEIREL</sequence>
<evidence type="ECO:0000256" key="2">
    <source>
        <dbReference type="ARBA" id="ARBA00022472"/>
    </source>
</evidence>
<keyword evidence="5" id="KW-1185">Reference proteome</keyword>
<dbReference type="Proteomes" id="UP001281410">
    <property type="component" value="Unassembled WGS sequence"/>
</dbReference>
<dbReference type="GO" id="GO:0006353">
    <property type="term" value="P:DNA-templated transcription termination"/>
    <property type="evidence" value="ECO:0007669"/>
    <property type="project" value="UniProtKB-KW"/>
</dbReference>
<dbReference type="FunFam" id="1.25.70.10:FF:000001">
    <property type="entry name" value="Mitochondrial transcription termination factor-like"/>
    <property type="match status" value="1"/>
</dbReference>
<keyword evidence="2" id="KW-0804">Transcription</keyword>
<protein>
    <submittedName>
        <fullName evidence="4">Uncharacterized protein</fullName>
    </submittedName>
</protein>
<keyword evidence="2" id="KW-0806">Transcription termination</keyword>
<dbReference type="InterPro" id="IPR038538">
    <property type="entry name" value="MTERF_sf"/>
</dbReference>
<reference evidence="4" key="1">
    <citation type="journal article" date="2023" name="Plant J.">
        <title>Genome sequences and population genomics provide insights into the demographic history, inbreeding, and mutation load of two 'living fossil' tree species of Dipteronia.</title>
        <authorList>
            <person name="Feng Y."/>
            <person name="Comes H.P."/>
            <person name="Chen J."/>
            <person name="Zhu S."/>
            <person name="Lu R."/>
            <person name="Zhang X."/>
            <person name="Li P."/>
            <person name="Qiu J."/>
            <person name="Olsen K.M."/>
            <person name="Qiu Y."/>
        </authorList>
    </citation>
    <scope>NUCLEOTIDE SEQUENCE</scope>
    <source>
        <strain evidence="4">NBL</strain>
    </source>
</reference>
<gene>
    <name evidence="4" type="ORF">Dsin_025332</name>
</gene>
<evidence type="ECO:0000313" key="4">
    <source>
        <dbReference type="EMBL" id="KAK3194022.1"/>
    </source>
</evidence>
<dbReference type="Gene3D" id="1.25.70.10">
    <property type="entry name" value="Transcription termination factor 3, mitochondrial"/>
    <property type="match status" value="1"/>
</dbReference>
<dbReference type="InterPro" id="IPR003690">
    <property type="entry name" value="MTERF"/>
</dbReference>
<dbReference type="SMART" id="SM00733">
    <property type="entry name" value="Mterf"/>
    <property type="match status" value="7"/>
</dbReference>
<comment type="similarity">
    <text evidence="1">Belongs to the mTERF family.</text>
</comment>
<dbReference type="EMBL" id="JANJYJ010000008">
    <property type="protein sequence ID" value="KAK3194022.1"/>
    <property type="molecule type" value="Genomic_DNA"/>
</dbReference>
<keyword evidence="2" id="KW-0805">Transcription regulation</keyword>
<evidence type="ECO:0000256" key="1">
    <source>
        <dbReference type="ARBA" id="ARBA00007692"/>
    </source>
</evidence>
<evidence type="ECO:0000256" key="3">
    <source>
        <dbReference type="ARBA" id="ARBA00022946"/>
    </source>
</evidence>